<feature type="transmembrane region" description="Helical" evidence="2">
    <location>
        <begin position="30"/>
        <end position="49"/>
    </location>
</feature>
<evidence type="ECO:0000256" key="2">
    <source>
        <dbReference type="SAM" id="Phobius"/>
    </source>
</evidence>
<evidence type="ECO:0000259" key="3">
    <source>
        <dbReference type="Pfam" id="PF13906"/>
    </source>
</evidence>
<dbReference type="Proteomes" id="UP001283361">
    <property type="component" value="Unassembled WGS sequence"/>
</dbReference>
<proteinExistence type="predicted"/>
<gene>
    <name evidence="4" type="ORF">RRG08_006119</name>
</gene>
<comment type="caution">
    <text evidence="4">The sequence shown here is derived from an EMBL/GenBank/DDBJ whole genome shotgun (WGS) entry which is preliminary data.</text>
</comment>
<keyword evidence="2" id="KW-0812">Transmembrane</keyword>
<protein>
    <recommendedName>
        <fullName evidence="3">Cationic amino acid transporter C-terminal domain-containing protein</fullName>
    </recommendedName>
</protein>
<reference evidence="4" key="1">
    <citation type="journal article" date="2023" name="G3 (Bethesda)">
        <title>A reference genome for the long-term kleptoplast-retaining sea slug Elysia crispata morphotype clarki.</title>
        <authorList>
            <person name="Eastman K.E."/>
            <person name="Pendleton A.L."/>
            <person name="Shaikh M.A."/>
            <person name="Suttiyut T."/>
            <person name="Ogas R."/>
            <person name="Tomko P."/>
            <person name="Gavelis G."/>
            <person name="Widhalm J.R."/>
            <person name="Wisecaver J.H."/>
        </authorList>
    </citation>
    <scope>NUCLEOTIDE SEQUENCE</scope>
    <source>
        <strain evidence="4">ECLA1</strain>
    </source>
</reference>
<feature type="transmembrane region" description="Helical" evidence="2">
    <location>
        <begin position="7"/>
        <end position="24"/>
    </location>
</feature>
<evidence type="ECO:0000313" key="5">
    <source>
        <dbReference type="Proteomes" id="UP001283361"/>
    </source>
</evidence>
<feature type="compositionally biased region" description="Polar residues" evidence="1">
    <location>
        <begin position="79"/>
        <end position="93"/>
    </location>
</feature>
<dbReference type="AlphaFoldDB" id="A0AAE1DEA4"/>
<name>A0AAE1DEA4_9GAST</name>
<evidence type="ECO:0000256" key="1">
    <source>
        <dbReference type="SAM" id="MobiDB-lite"/>
    </source>
</evidence>
<evidence type="ECO:0000313" key="4">
    <source>
        <dbReference type="EMBL" id="KAK3766740.1"/>
    </source>
</evidence>
<feature type="domain" description="Cationic amino acid transporter C-terminal" evidence="3">
    <location>
        <begin position="9"/>
        <end position="50"/>
    </location>
</feature>
<feature type="non-terminal residue" evidence="4">
    <location>
        <position position="93"/>
    </location>
</feature>
<dbReference type="InterPro" id="IPR029485">
    <property type="entry name" value="CAT_C"/>
</dbReference>
<accession>A0AAE1DEA4</accession>
<feature type="region of interest" description="Disordered" evidence="1">
    <location>
        <begin position="66"/>
        <end position="93"/>
    </location>
</feature>
<keyword evidence="2" id="KW-1133">Transmembrane helix</keyword>
<sequence>RGVKAALSPLVSIFTGFINLYLMASLRLMAWGLFIIWMLIGLSIYYFYARNPSWLPCSRAKSRNQERVGLLEEEEPQGDMSTSNPEASSMRVQ</sequence>
<dbReference type="Pfam" id="PF13906">
    <property type="entry name" value="AA_permease_C"/>
    <property type="match status" value="1"/>
</dbReference>
<dbReference type="EMBL" id="JAWDGP010004201">
    <property type="protein sequence ID" value="KAK3766740.1"/>
    <property type="molecule type" value="Genomic_DNA"/>
</dbReference>
<keyword evidence="5" id="KW-1185">Reference proteome</keyword>
<keyword evidence="2" id="KW-0472">Membrane</keyword>
<organism evidence="4 5">
    <name type="scientific">Elysia crispata</name>
    <name type="common">lettuce slug</name>
    <dbReference type="NCBI Taxonomy" id="231223"/>
    <lineage>
        <taxon>Eukaryota</taxon>
        <taxon>Metazoa</taxon>
        <taxon>Spiralia</taxon>
        <taxon>Lophotrochozoa</taxon>
        <taxon>Mollusca</taxon>
        <taxon>Gastropoda</taxon>
        <taxon>Heterobranchia</taxon>
        <taxon>Euthyneura</taxon>
        <taxon>Panpulmonata</taxon>
        <taxon>Sacoglossa</taxon>
        <taxon>Placobranchoidea</taxon>
        <taxon>Plakobranchidae</taxon>
        <taxon>Elysia</taxon>
    </lineage>
</organism>